<evidence type="ECO:0000256" key="1">
    <source>
        <dbReference type="PROSITE-ProRule" id="PRU00339"/>
    </source>
</evidence>
<keyword evidence="1" id="KW-0802">TPR repeat</keyword>
<comment type="caution">
    <text evidence="2">The sequence shown here is derived from an EMBL/GenBank/DDBJ whole genome shotgun (WGS) entry which is preliminary data.</text>
</comment>
<feature type="repeat" description="TPR" evidence="1">
    <location>
        <begin position="36"/>
        <end position="69"/>
    </location>
</feature>
<dbReference type="SUPFAM" id="SSF48452">
    <property type="entry name" value="TPR-like"/>
    <property type="match status" value="1"/>
</dbReference>
<evidence type="ECO:0000313" key="3">
    <source>
        <dbReference type="Proteomes" id="UP000178603"/>
    </source>
</evidence>
<sequence>MNDELAQIAISAAFAGSWKQAISVNKKILKDNTSDIDALNRLARAYAECGKNTQAISTSKKVLKIDPVNPIASKCLAKWKASSAPKKEGAITSNVDDFLEEPGKTKIVKLLHLGDLKVVNCLTSGDEVKLLCHAHRVSVTTEGGKYIGRLADDVSMKLRNLIKNGYLYKIIMKSVSDADIKIFIRETRRGTGMENLPSFPAEKITYIAYTPPPLIKQSQTQASFHEELQE</sequence>
<dbReference type="Proteomes" id="UP000178603">
    <property type="component" value="Unassembled WGS sequence"/>
</dbReference>
<reference evidence="2 3" key="1">
    <citation type="journal article" date="2016" name="Nat. Commun.">
        <title>Thousands of microbial genomes shed light on interconnected biogeochemical processes in an aquifer system.</title>
        <authorList>
            <person name="Anantharaman K."/>
            <person name="Brown C.T."/>
            <person name="Hug L.A."/>
            <person name="Sharon I."/>
            <person name="Castelle C.J."/>
            <person name="Probst A.J."/>
            <person name="Thomas B.C."/>
            <person name="Singh A."/>
            <person name="Wilkins M.J."/>
            <person name="Karaoz U."/>
            <person name="Brodie E.L."/>
            <person name="Williams K.H."/>
            <person name="Hubbard S.S."/>
            <person name="Banfield J.F."/>
        </authorList>
    </citation>
    <scope>NUCLEOTIDE SEQUENCE [LARGE SCALE GENOMIC DNA]</scope>
</reference>
<proteinExistence type="predicted"/>
<protein>
    <submittedName>
        <fullName evidence="2">Uncharacterized protein</fullName>
    </submittedName>
</protein>
<dbReference type="EMBL" id="MGGW01000017">
    <property type="protein sequence ID" value="OGM54170.1"/>
    <property type="molecule type" value="Genomic_DNA"/>
</dbReference>
<dbReference type="Gene3D" id="1.25.40.10">
    <property type="entry name" value="Tetratricopeptide repeat domain"/>
    <property type="match status" value="1"/>
</dbReference>
<evidence type="ECO:0000313" key="2">
    <source>
        <dbReference type="EMBL" id="OGM54170.1"/>
    </source>
</evidence>
<organism evidence="2 3">
    <name type="scientific">Candidatus Woesebacteria bacterium RIFCSPHIGHO2_12_FULL_41_24</name>
    <dbReference type="NCBI Taxonomy" id="1802510"/>
    <lineage>
        <taxon>Bacteria</taxon>
        <taxon>Candidatus Woeseibacteriota</taxon>
    </lineage>
</organism>
<gene>
    <name evidence="2" type="ORF">A3E44_00610</name>
</gene>
<dbReference type="InterPro" id="IPR011990">
    <property type="entry name" value="TPR-like_helical_dom_sf"/>
</dbReference>
<dbReference type="InterPro" id="IPR019734">
    <property type="entry name" value="TPR_rpt"/>
</dbReference>
<dbReference type="PROSITE" id="PS50005">
    <property type="entry name" value="TPR"/>
    <property type="match status" value="1"/>
</dbReference>
<dbReference type="AlphaFoldDB" id="A0A1F8ARC6"/>
<name>A0A1F8ARC6_9BACT</name>
<accession>A0A1F8ARC6</accession>